<evidence type="ECO:0000259" key="2">
    <source>
        <dbReference type="Pfam" id="PF12253"/>
    </source>
</evidence>
<organism evidence="3 4">
    <name type="scientific">Vavraia culicis (isolate floridensis)</name>
    <name type="common">Microsporidian parasite</name>
    <dbReference type="NCBI Taxonomy" id="948595"/>
    <lineage>
        <taxon>Eukaryota</taxon>
        <taxon>Fungi</taxon>
        <taxon>Fungi incertae sedis</taxon>
        <taxon>Microsporidia</taxon>
        <taxon>Pleistophoridae</taxon>
        <taxon>Vavraia</taxon>
    </lineage>
</organism>
<dbReference type="Proteomes" id="UP000011081">
    <property type="component" value="Unassembled WGS sequence"/>
</dbReference>
<evidence type="ECO:0000313" key="3">
    <source>
        <dbReference type="EMBL" id="ELA47040.1"/>
    </source>
</evidence>
<proteinExistence type="predicted"/>
<keyword evidence="4" id="KW-1185">Reference proteome</keyword>
<evidence type="ECO:0000256" key="1">
    <source>
        <dbReference type="SAM" id="MobiDB-lite"/>
    </source>
</evidence>
<sequence length="426" mass="49781">MEFHPVTLEILKNYKISSETDINLELLTLIIDSKTFLDINFVYRYIFTYKKNAKRRTTTMRRLKEWIKTYFEYCVYKYVDSRILCVEKMSVSSSFVLPEHTCALLQLKDDCDIKLQCITKRTLRLIFVNREKTKKQLLSQPVDDYKGPCPSTPADDEQGSDCRTTKQNSSKQHSNKEKEINLHDKGDKRREGLTQNTKCSIDQNNQENDEPGTKIRKTRRTSTSTKKDAEITCKEKFEDKNGFDGGDGGVADRSAKRTKILGVHSLSNYIKKEKLVEKKDRNSSRFVPINFPPNTLIFQIGLGVKSTRKYETNRKLTYIKFHDTIRPSIHAFYTKYRTNNSVKRIPFVLNYDEDSDLLWNDDESGESINYATDSEDNMVEEDSFECSWIEEGDEHSTKRADLSFRMTLPNMKISFLKDKSKYKFHD</sequence>
<dbReference type="Pfam" id="PF12253">
    <property type="entry name" value="CAF1A_dimeriz"/>
    <property type="match status" value="1"/>
</dbReference>
<protein>
    <recommendedName>
        <fullName evidence="2">Chromatin assembly factor 1 subunit A dimerization domain-containing protein</fullName>
    </recommendedName>
</protein>
<feature type="domain" description="Chromatin assembly factor 1 subunit A dimerization" evidence="2">
    <location>
        <begin position="318"/>
        <end position="382"/>
    </location>
</feature>
<dbReference type="AlphaFoldDB" id="L2GVB9"/>
<feature type="compositionally biased region" description="Polar residues" evidence="1">
    <location>
        <begin position="161"/>
        <end position="172"/>
    </location>
</feature>
<dbReference type="STRING" id="948595.L2GVB9"/>
<dbReference type="InParanoid" id="L2GVB9"/>
<dbReference type="VEuPathDB" id="MicrosporidiaDB:VCUG_01485"/>
<reference evidence="4" key="1">
    <citation type="submission" date="2011-03" db="EMBL/GenBank/DDBJ databases">
        <title>The genome sequence of Vavraia culicis strain floridensis.</title>
        <authorList>
            <consortium name="The Broad Institute Genome Sequencing Platform"/>
            <person name="Cuomo C."/>
            <person name="Becnel J."/>
            <person name="Sanscrainte N."/>
            <person name="Young S.K."/>
            <person name="Zeng Q."/>
            <person name="Gargeya S."/>
            <person name="Fitzgerald M."/>
            <person name="Haas B."/>
            <person name="Abouelleil A."/>
            <person name="Alvarado L."/>
            <person name="Arachchi H.M."/>
            <person name="Berlin A."/>
            <person name="Chapman S.B."/>
            <person name="Gearin G."/>
            <person name="Goldberg J."/>
            <person name="Griggs A."/>
            <person name="Gujja S."/>
            <person name="Hansen M."/>
            <person name="Heiman D."/>
            <person name="Howarth C."/>
            <person name="Larimer J."/>
            <person name="Lui A."/>
            <person name="MacDonald P.J.P."/>
            <person name="McCowen C."/>
            <person name="Montmayeur A."/>
            <person name="Murphy C."/>
            <person name="Neiman D."/>
            <person name="Pearson M."/>
            <person name="Priest M."/>
            <person name="Roberts A."/>
            <person name="Saif S."/>
            <person name="Shea T."/>
            <person name="Sisk P."/>
            <person name="Stolte C."/>
            <person name="Sykes S."/>
            <person name="Wortman J."/>
            <person name="Nusbaum C."/>
            <person name="Birren B."/>
        </authorList>
    </citation>
    <scope>NUCLEOTIDE SEQUENCE [LARGE SCALE GENOMIC DNA]</scope>
    <source>
        <strain evidence="4">floridensis</strain>
    </source>
</reference>
<feature type="region of interest" description="Disordered" evidence="1">
    <location>
        <begin position="139"/>
        <end position="227"/>
    </location>
</feature>
<name>L2GVB9_VAVCU</name>
<feature type="compositionally biased region" description="Basic and acidic residues" evidence="1">
    <location>
        <begin position="174"/>
        <end position="192"/>
    </location>
</feature>
<evidence type="ECO:0000313" key="4">
    <source>
        <dbReference type="Proteomes" id="UP000011081"/>
    </source>
</evidence>
<feature type="compositionally biased region" description="Polar residues" evidence="1">
    <location>
        <begin position="193"/>
        <end position="206"/>
    </location>
</feature>
<dbReference type="RefSeq" id="XP_008074505.1">
    <property type="nucleotide sequence ID" value="XM_008076314.1"/>
</dbReference>
<dbReference type="GeneID" id="19879363"/>
<dbReference type="OrthoDB" id="2193302at2759"/>
<dbReference type="InterPro" id="IPR022043">
    <property type="entry name" value="CAF1A_DD"/>
</dbReference>
<accession>L2GVB9</accession>
<dbReference type="HOGENOM" id="CLU_644363_0_0_1"/>
<dbReference type="EMBL" id="GL877426">
    <property type="protein sequence ID" value="ELA47040.1"/>
    <property type="molecule type" value="Genomic_DNA"/>
</dbReference>
<gene>
    <name evidence="3" type="ORF">VCUG_01485</name>
</gene>